<sequence length="127" mass="13906">MHPRNVPYPSISLVLSLSSQSPTAAMRIPGNGPSRTSRGPPFPRSLSGDEFMNTVDDRTFLDTPSAPHTSSTSMPIMYEQDETAVNLNAALHSGDSVFTTNRRRRLSLSDTVVDLALAMMRKLLRST</sequence>
<dbReference type="Proteomes" id="UP000790709">
    <property type="component" value="Unassembled WGS sequence"/>
</dbReference>
<proteinExistence type="predicted"/>
<evidence type="ECO:0000313" key="2">
    <source>
        <dbReference type="Proteomes" id="UP000790709"/>
    </source>
</evidence>
<reference evidence="1" key="1">
    <citation type="journal article" date="2021" name="New Phytol.">
        <title>Evolutionary innovations through gain and loss of genes in the ectomycorrhizal Boletales.</title>
        <authorList>
            <person name="Wu G."/>
            <person name="Miyauchi S."/>
            <person name="Morin E."/>
            <person name="Kuo A."/>
            <person name="Drula E."/>
            <person name="Varga T."/>
            <person name="Kohler A."/>
            <person name="Feng B."/>
            <person name="Cao Y."/>
            <person name="Lipzen A."/>
            <person name="Daum C."/>
            <person name="Hundley H."/>
            <person name="Pangilinan J."/>
            <person name="Johnson J."/>
            <person name="Barry K."/>
            <person name="LaButti K."/>
            <person name="Ng V."/>
            <person name="Ahrendt S."/>
            <person name="Min B."/>
            <person name="Choi I.G."/>
            <person name="Park H."/>
            <person name="Plett J.M."/>
            <person name="Magnuson J."/>
            <person name="Spatafora J.W."/>
            <person name="Nagy L.G."/>
            <person name="Henrissat B."/>
            <person name="Grigoriev I.V."/>
            <person name="Yang Z.L."/>
            <person name="Xu J."/>
            <person name="Martin F.M."/>
        </authorList>
    </citation>
    <scope>NUCLEOTIDE SEQUENCE</scope>
    <source>
        <strain evidence="1">KUC20120723A-06</strain>
    </source>
</reference>
<organism evidence="1 2">
    <name type="scientific">Leucogyrophana mollusca</name>
    <dbReference type="NCBI Taxonomy" id="85980"/>
    <lineage>
        <taxon>Eukaryota</taxon>
        <taxon>Fungi</taxon>
        <taxon>Dikarya</taxon>
        <taxon>Basidiomycota</taxon>
        <taxon>Agaricomycotina</taxon>
        <taxon>Agaricomycetes</taxon>
        <taxon>Agaricomycetidae</taxon>
        <taxon>Boletales</taxon>
        <taxon>Boletales incertae sedis</taxon>
        <taxon>Leucogyrophana</taxon>
    </lineage>
</organism>
<keyword evidence="2" id="KW-1185">Reference proteome</keyword>
<name>A0ACB8C173_9AGAM</name>
<dbReference type="EMBL" id="MU266328">
    <property type="protein sequence ID" value="KAH7931006.1"/>
    <property type="molecule type" value="Genomic_DNA"/>
</dbReference>
<comment type="caution">
    <text evidence="1">The sequence shown here is derived from an EMBL/GenBank/DDBJ whole genome shotgun (WGS) entry which is preliminary data.</text>
</comment>
<gene>
    <name evidence="1" type="ORF">BV22DRAFT_1124415</name>
</gene>
<accession>A0ACB8C173</accession>
<evidence type="ECO:0000313" key="1">
    <source>
        <dbReference type="EMBL" id="KAH7931006.1"/>
    </source>
</evidence>
<protein>
    <submittedName>
        <fullName evidence="1">Uncharacterized protein</fullName>
    </submittedName>
</protein>